<dbReference type="PRINTS" id="PR00007">
    <property type="entry name" value="COMPLEMNTC1Q"/>
</dbReference>
<accession>A0ABQ9DXQ3</accession>
<keyword evidence="5" id="KW-1185">Reference proteome</keyword>
<protein>
    <recommendedName>
        <fullName evidence="3">C1q domain-containing protein</fullName>
    </recommendedName>
</protein>
<evidence type="ECO:0000313" key="5">
    <source>
        <dbReference type="Proteomes" id="UP001217089"/>
    </source>
</evidence>
<comment type="subcellular location">
    <subcellularLocation>
        <location evidence="1">Secreted</location>
    </subcellularLocation>
</comment>
<dbReference type="InterPro" id="IPR001073">
    <property type="entry name" value="C1q_dom"/>
</dbReference>
<dbReference type="PANTHER" id="PTHR15427:SF33">
    <property type="entry name" value="COLLAGEN IV NC1 DOMAIN-CONTAINING PROTEIN"/>
    <property type="match status" value="1"/>
</dbReference>
<evidence type="ECO:0000256" key="2">
    <source>
        <dbReference type="ARBA" id="ARBA00022525"/>
    </source>
</evidence>
<keyword evidence="2" id="KW-0964">Secreted</keyword>
<evidence type="ECO:0000259" key="3">
    <source>
        <dbReference type="PROSITE" id="PS50871"/>
    </source>
</evidence>
<dbReference type="Gene3D" id="2.60.120.40">
    <property type="match status" value="1"/>
</dbReference>
<sequence length="171" mass="19472">MIIEKYNENHVSDNFTLSTILQNMSIEYNRQFRVLQRFAENMTIKSKQKIAFTARIPGDLSLISSQIVKFTSVITNEGEGLNVSDGVFYCPEPGLYYVFVSIMVSSKSAYIRTFKNNDMIMFVRTNAGNSNLNVGSNAVIIQLDKDDKLFVKSGGTFMLFRYESFFTGFKI</sequence>
<dbReference type="Proteomes" id="UP001217089">
    <property type="component" value="Unassembled WGS sequence"/>
</dbReference>
<dbReference type="SMART" id="SM00110">
    <property type="entry name" value="C1Q"/>
    <property type="match status" value="1"/>
</dbReference>
<dbReference type="PANTHER" id="PTHR15427">
    <property type="entry name" value="EMILIN ELASTIN MICROFIBRIL INTERFACE-LOCATED PROTEIN ELASTIN MICROFIBRIL INTERFACER"/>
    <property type="match status" value="1"/>
</dbReference>
<dbReference type="SUPFAM" id="SSF49842">
    <property type="entry name" value="TNF-like"/>
    <property type="match status" value="1"/>
</dbReference>
<proteinExistence type="predicted"/>
<reference evidence="4 5" key="1">
    <citation type="submission" date="2022-12" db="EMBL/GenBank/DDBJ databases">
        <title>Chromosome-level genome of Tegillarca granosa.</title>
        <authorList>
            <person name="Kim J."/>
        </authorList>
    </citation>
    <scope>NUCLEOTIDE SEQUENCE [LARGE SCALE GENOMIC DNA]</scope>
    <source>
        <strain evidence="4">Teg-2019</strain>
        <tissue evidence="4">Adductor muscle</tissue>
    </source>
</reference>
<name>A0ABQ9DXQ3_TEGGR</name>
<dbReference type="Pfam" id="PF00386">
    <property type="entry name" value="C1q"/>
    <property type="match status" value="1"/>
</dbReference>
<organism evidence="4 5">
    <name type="scientific">Tegillarca granosa</name>
    <name type="common">Malaysian cockle</name>
    <name type="synonym">Anadara granosa</name>
    <dbReference type="NCBI Taxonomy" id="220873"/>
    <lineage>
        <taxon>Eukaryota</taxon>
        <taxon>Metazoa</taxon>
        <taxon>Spiralia</taxon>
        <taxon>Lophotrochozoa</taxon>
        <taxon>Mollusca</taxon>
        <taxon>Bivalvia</taxon>
        <taxon>Autobranchia</taxon>
        <taxon>Pteriomorphia</taxon>
        <taxon>Arcoida</taxon>
        <taxon>Arcoidea</taxon>
        <taxon>Arcidae</taxon>
        <taxon>Tegillarca</taxon>
    </lineage>
</organism>
<dbReference type="InterPro" id="IPR050392">
    <property type="entry name" value="Collagen/C1q_domain"/>
</dbReference>
<gene>
    <name evidence="4" type="ORF">KUTeg_024318</name>
</gene>
<dbReference type="InterPro" id="IPR008983">
    <property type="entry name" value="Tumour_necrosis_fac-like_dom"/>
</dbReference>
<evidence type="ECO:0000313" key="4">
    <source>
        <dbReference type="EMBL" id="KAJ8297787.1"/>
    </source>
</evidence>
<feature type="domain" description="C1q" evidence="3">
    <location>
        <begin position="45"/>
        <end position="171"/>
    </location>
</feature>
<evidence type="ECO:0000256" key="1">
    <source>
        <dbReference type="ARBA" id="ARBA00004613"/>
    </source>
</evidence>
<dbReference type="PROSITE" id="PS50871">
    <property type="entry name" value="C1Q"/>
    <property type="match status" value="1"/>
</dbReference>
<comment type="caution">
    <text evidence="4">The sequence shown here is derived from an EMBL/GenBank/DDBJ whole genome shotgun (WGS) entry which is preliminary data.</text>
</comment>
<dbReference type="EMBL" id="JARBDR010000923">
    <property type="protein sequence ID" value="KAJ8297787.1"/>
    <property type="molecule type" value="Genomic_DNA"/>
</dbReference>